<reference evidence="3" key="1">
    <citation type="submission" date="2017-02" db="EMBL/GenBank/DDBJ databases">
        <authorList>
            <person name="Varghese N."/>
            <person name="Submissions S."/>
        </authorList>
    </citation>
    <scope>NUCLEOTIDE SEQUENCE [LARGE SCALE GENOMIC DNA]</scope>
    <source>
        <strain evidence="3">DSM 24967</strain>
    </source>
</reference>
<accession>A0A1T5DY54</accession>
<organism evidence="2 3">
    <name type="scientific">Parabacteroides chartae</name>
    <dbReference type="NCBI Taxonomy" id="1037355"/>
    <lineage>
        <taxon>Bacteria</taxon>
        <taxon>Pseudomonadati</taxon>
        <taxon>Bacteroidota</taxon>
        <taxon>Bacteroidia</taxon>
        <taxon>Bacteroidales</taxon>
        <taxon>Tannerellaceae</taxon>
        <taxon>Parabacteroides</taxon>
    </lineage>
</organism>
<dbReference type="AlphaFoldDB" id="A0A1T5DY54"/>
<keyword evidence="1" id="KW-1133">Transmembrane helix</keyword>
<keyword evidence="1" id="KW-0812">Transmembrane</keyword>
<evidence type="ECO:0000313" key="2">
    <source>
        <dbReference type="EMBL" id="SKB76483.1"/>
    </source>
</evidence>
<feature type="transmembrane region" description="Helical" evidence="1">
    <location>
        <begin position="200"/>
        <end position="223"/>
    </location>
</feature>
<name>A0A1T5DY54_9BACT</name>
<dbReference type="EMBL" id="FUYQ01000022">
    <property type="protein sequence ID" value="SKB76483.1"/>
    <property type="molecule type" value="Genomic_DNA"/>
</dbReference>
<gene>
    <name evidence="2" type="ORF">SAMN05660349_02689</name>
</gene>
<evidence type="ECO:0000313" key="3">
    <source>
        <dbReference type="Proteomes" id="UP000190852"/>
    </source>
</evidence>
<dbReference type="Proteomes" id="UP000190852">
    <property type="component" value="Unassembled WGS sequence"/>
</dbReference>
<evidence type="ECO:0008006" key="4">
    <source>
        <dbReference type="Google" id="ProtNLM"/>
    </source>
</evidence>
<sequence length="368" mass="42645">MKKILALITINLLLILLLFLTFIVYNRSASLISAAIEYSFVNAINKDCARRLADPKVNYKAHLVTEPKSNNSEDSKLLFITEDGVQTYRYTDSFPKEELMSSRNAIYQKALKDINKLNPDTLNFLFQKELKRMHINAESAITYTEKGKQTINGGKSELITSWGAHKSLPQTIDIDSLITVQAHVNYTFNSIVSYAPRKELIGIFIVFTLLSTIILYNAVIFFYRKTSSKYNIYNRSLYDEPKELAWDNTHKAIECKKEMLALPPLKEIRRLENGDYQIAHYLFKVKEMELWGHNGRKKLHNTIFYRLLCAFMETKDHSLSRAEINQIYKNKNDDAIYKSISRFRALFNEEPCLKIISRPEGGYSMIIC</sequence>
<dbReference type="RefSeq" id="WP_079684108.1">
    <property type="nucleotide sequence ID" value="NZ_FUYQ01000022.1"/>
</dbReference>
<keyword evidence="3" id="KW-1185">Reference proteome</keyword>
<evidence type="ECO:0000256" key="1">
    <source>
        <dbReference type="SAM" id="Phobius"/>
    </source>
</evidence>
<keyword evidence="1" id="KW-0472">Membrane</keyword>
<protein>
    <recommendedName>
        <fullName evidence="4">Transcriptional regulatory protein, C terminal</fullName>
    </recommendedName>
</protein>
<proteinExistence type="predicted"/>